<evidence type="ECO:0000256" key="1">
    <source>
        <dbReference type="ARBA" id="ARBA00009913"/>
    </source>
</evidence>
<dbReference type="GO" id="GO:0003677">
    <property type="term" value="F:DNA binding"/>
    <property type="evidence" value="ECO:0007669"/>
    <property type="project" value="UniProtKB-KW"/>
</dbReference>
<dbReference type="AlphaFoldDB" id="A0A9D1YWI1"/>
<dbReference type="SMART" id="SM00857">
    <property type="entry name" value="Resolvase"/>
    <property type="match status" value="1"/>
</dbReference>
<keyword evidence="3" id="KW-0233">DNA recombination</keyword>
<comment type="similarity">
    <text evidence="1">Belongs to the site-specific recombinase resolvase family.</text>
</comment>
<dbReference type="InterPro" id="IPR050639">
    <property type="entry name" value="SSR_resolvase"/>
</dbReference>
<feature type="domain" description="Resolvase/invertase-type recombinase catalytic" evidence="4">
    <location>
        <begin position="1"/>
        <end position="138"/>
    </location>
</feature>
<dbReference type="PROSITE" id="PS51736">
    <property type="entry name" value="RECOMBINASES_3"/>
    <property type="match status" value="1"/>
</dbReference>
<sequence>MELGYTRVSTRGQKADSQIARLEAAGCEKIFVDLGYSSRLEDRPEWNKCREIQRDGDRLTIPALDRVAGTDTIALSVMRDHAERGVKFRSLDEPWMDIDPSTAMGEAMLKIMATLAHLRVALIRENTMRGIEFARSQGRFGGRPTVMTPERIAVAKQMRAEGKSFESIARVLDVGSSSVSRALARAEELDAS</sequence>
<reference evidence="5" key="1">
    <citation type="journal article" date="2021" name="PeerJ">
        <title>Extensive microbial diversity within the chicken gut microbiome revealed by metagenomics and culture.</title>
        <authorList>
            <person name="Gilroy R."/>
            <person name="Ravi A."/>
            <person name="Getino M."/>
            <person name="Pursley I."/>
            <person name="Horton D.L."/>
            <person name="Alikhan N.F."/>
            <person name="Baker D."/>
            <person name="Gharbi K."/>
            <person name="Hall N."/>
            <person name="Watson M."/>
            <person name="Adriaenssens E.M."/>
            <person name="Foster-Nyarko E."/>
            <person name="Jarju S."/>
            <person name="Secka A."/>
            <person name="Antonio M."/>
            <person name="Oren A."/>
            <person name="Chaudhuri R.R."/>
            <person name="La Ragione R."/>
            <person name="Hildebrand F."/>
            <person name="Pallen M.J."/>
        </authorList>
    </citation>
    <scope>NUCLEOTIDE SEQUENCE</scope>
    <source>
        <strain evidence="5">ChiGjej1B1-98</strain>
    </source>
</reference>
<dbReference type="PANTHER" id="PTHR30461:SF2">
    <property type="entry name" value="SERINE RECOMBINASE PINE-RELATED"/>
    <property type="match status" value="1"/>
</dbReference>
<dbReference type="Gene3D" id="3.40.50.1390">
    <property type="entry name" value="Resolvase, N-terminal catalytic domain"/>
    <property type="match status" value="1"/>
</dbReference>
<reference evidence="5" key="2">
    <citation type="submission" date="2021-04" db="EMBL/GenBank/DDBJ databases">
        <authorList>
            <person name="Gilroy R."/>
        </authorList>
    </citation>
    <scope>NUCLEOTIDE SEQUENCE</scope>
    <source>
        <strain evidence="5">ChiGjej1B1-98</strain>
    </source>
</reference>
<dbReference type="PANTHER" id="PTHR30461">
    <property type="entry name" value="DNA-INVERTASE FROM LAMBDOID PROPHAGE"/>
    <property type="match status" value="1"/>
</dbReference>
<evidence type="ECO:0000313" key="6">
    <source>
        <dbReference type="Proteomes" id="UP000824005"/>
    </source>
</evidence>
<proteinExistence type="inferred from homology"/>
<organism evidence="5 6">
    <name type="scientific">Candidatus Agrococcus pullicola</name>
    <dbReference type="NCBI Taxonomy" id="2838429"/>
    <lineage>
        <taxon>Bacteria</taxon>
        <taxon>Bacillati</taxon>
        <taxon>Actinomycetota</taxon>
        <taxon>Actinomycetes</taxon>
        <taxon>Micrococcales</taxon>
        <taxon>Microbacteriaceae</taxon>
        <taxon>Agrococcus</taxon>
    </lineage>
</organism>
<dbReference type="SUPFAM" id="SSF53041">
    <property type="entry name" value="Resolvase-like"/>
    <property type="match status" value="1"/>
</dbReference>
<dbReference type="Proteomes" id="UP000824005">
    <property type="component" value="Unassembled WGS sequence"/>
</dbReference>
<comment type="caution">
    <text evidence="5">The sequence shown here is derived from an EMBL/GenBank/DDBJ whole genome shotgun (WGS) entry which is preliminary data.</text>
</comment>
<dbReference type="CDD" id="cd03768">
    <property type="entry name" value="SR_ResInv"/>
    <property type="match status" value="1"/>
</dbReference>
<dbReference type="SUPFAM" id="SSF46689">
    <property type="entry name" value="Homeodomain-like"/>
    <property type="match status" value="1"/>
</dbReference>
<evidence type="ECO:0000313" key="5">
    <source>
        <dbReference type="EMBL" id="HIY66345.1"/>
    </source>
</evidence>
<dbReference type="Pfam" id="PF00239">
    <property type="entry name" value="Resolvase"/>
    <property type="match status" value="1"/>
</dbReference>
<gene>
    <name evidence="5" type="ORF">H9830_08735</name>
</gene>
<evidence type="ECO:0000256" key="2">
    <source>
        <dbReference type="ARBA" id="ARBA00023125"/>
    </source>
</evidence>
<dbReference type="InterPro" id="IPR006119">
    <property type="entry name" value="Resolv_N"/>
</dbReference>
<keyword evidence="2" id="KW-0238">DNA-binding</keyword>
<evidence type="ECO:0000259" key="4">
    <source>
        <dbReference type="PROSITE" id="PS51736"/>
    </source>
</evidence>
<dbReference type="InterPro" id="IPR036162">
    <property type="entry name" value="Resolvase-like_N_sf"/>
</dbReference>
<protein>
    <submittedName>
        <fullName evidence="5">Recombinase family protein</fullName>
    </submittedName>
</protein>
<dbReference type="InterPro" id="IPR009057">
    <property type="entry name" value="Homeodomain-like_sf"/>
</dbReference>
<dbReference type="Gene3D" id="1.10.10.60">
    <property type="entry name" value="Homeodomain-like"/>
    <property type="match status" value="1"/>
</dbReference>
<name>A0A9D1YWI1_9MICO</name>
<evidence type="ECO:0000256" key="3">
    <source>
        <dbReference type="ARBA" id="ARBA00023172"/>
    </source>
</evidence>
<dbReference type="CDD" id="cd00569">
    <property type="entry name" value="HTH_Hin_like"/>
    <property type="match status" value="1"/>
</dbReference>
<dbReference type="EMBL" id="DXDC01000264">
    <property type="protein sequence ID" value="HIY66345.1"/>
    <property type="molecule type" value="Genomic_DNA"/>
</dbReference>
<dbReference type="GO" id="GO:0000150">
    <property type="term" value="F:DNA strand exchange activity"/>
    <property type="evidence" value="ECO:0007669"/>
    <property type="project" value="InterPro"/>
</dbReference>
<accession>A0A9D1YWI1</accession>